<dbReference type="InterPro" id="IPR006311">
    <property type="entry name" value="TAT_signal"/>
</dbReference>
<evidence type="ECO:0000256" key="1">
    <source>
        <dbReference type="ARBA" id="ARBA00007749"/>
    </source>
</evidence>
<dbReference type="Gene3D" id="3.60.15.10">
    <property type="entry name" value="Ribonuclease Z/Hydroxyacylglutathione hydrolase-like"/>
    <property type="match status" value="1"/>
</dbReference>
<evidence type="ECO:0000313" key="6">
    <source>
        <dbReference type="EMBL" id="MFC6760866.1"/>
    </source>
</evidence>
<dbReference type="PANTHER" id="PTHR42978">
    <property type="entry name" value="QUORUM-QUENCHING LACTONASE YTNP-RELATED-RELATED"/>
    <property type="match status" value="1"/>
</dbReference>
<gene>
    <name evidence="6" type="ORF">ACFQFQ_17435</name>
</gene>
<evidence type="ECO:0000313" key="7">
    <source>
        <dbReference type="Proteomes" id="UP001596353"/>
    </source>
</evidence>
<dbReference type="PROSITE" id="PS51318">
    <property type="entry name" value="TAT"/>
    <property type="match status" value="1"/>
</dbReference>
<comment type="similarity">
    <text evidence="1">Belongs to the metallo-beta-lactamase superfamily.</text>
</comment>
<accession>A0ABW2B5F7</accession>
<dbReference type="InterPro" id="IPR036866">
    <property type="entry name" value="RibonucZ/Hydroxyglut_hydro"/>
</dbReference>
<keyword evidence="2" id="KW-0479">Metal-binding</keyword>
<dbReference type="Pfam" id="PF00753">
    <property type="entry name" value="Lactamase_B"/>
    <property type="match status" value="1"/>
</dbReference>
<dbReference type="PANTHER" id="PTHR42978:SF6">
    <property type="entry name" value="QUORUM-QUENCHING LACTONASE YTNP-RELATED"/>
    <property type="match status" value="1"/>
</dbReference>
<dbReference type="EMBL" id="JBHSWG010000001">
    <property type="protein sequence ID" value="MFC6760866.1"/>
    <property type="molecule type" value="Genomic_DNA"/>
</dbReference>
<dbReference type="Proteomes" id="UP001596353">
    <property type="component" value="Unassembled WGS sequence"/>
</dbReference>
<keyword evidence="4" id="KW-0862">Zinc</keyword>
<protein>
    <submittedName>
        <fullName evidence="6">MBL fold metallo-hydrolase</fullName>
    </submittedName>
</protein>
<keyword evidence="3" id="KW-0378">Hydrolase</keyword>
<feature type="domain" description="Metallo-beta-lactamase" evidence="5">
    <location>
        <begin position="80"/>
        <end position="284"/>
    </location>
</feature>
<keyword evidence="7" id="KW-1185">Reference proteome</keyword>
<proteinExistence type="inferred from homology"/>
<sequence length="306" mass="32688">MHITRRRFVAGSIGAAGMAGIGLGPRVAHAQIDLGNVRLDVVSDGALALPGSFVFDPMPKDELQAVLAAQGISPEVLTPPCNVTLMRSGDRTVLFDVGSGPDFAATAGTLGASLDALGVAPEEVTDVVFTHGHPDHLWGLLDDFGDPLFAGARYMMGRAEWDYWLNPATVDQIGEARVAFAVGAERRLRMIEEDMTLFDDGDEVLPGVLARATSGHTPGHMALEVRDGTESVMILGDCIGNHHVAFARPDWLSGSDQDQELAATTRVALLDQLAHEQTRIIGFHLPQGFGRVEKTADAYRFVPGVD</sequence>
<evidence type="ECO:0000256" key="4">
    <source>
        <dbReference type="ARBA" id="ARBA00022833"/>
    </source>
</evidence>
<dbReference type="SMART" id="SM00849">
    <property type="entry name" value="Lactamase_B"/>
    <property type="match status" value="1"/>
</dbReference>
<evidence type="ECO:0000256" key="3">
    <source>
        <dbReference type="ARBA" id="ARBA00022801"/>
    </source>
</evidence>
<dbReference type="InterPro" id="IPR051013">
    <property type="entry name" value="MBL_superfamily_lactonases"/>
</dbReference>
<dbReference type="InterPro" id="IPR001279">
    <property type="entry name" value="Metallo-B-lactamas"/>
</dbReference>
<comment type="caution">
    <text evidence="6">The sequence shown here is derived from an EMBL/GenBank/DDBJ whole genome shotgun (WGS) entry which is preliminary data.</text>
</comment>
<dbReference type="SUPFAM" id="SSF56281">
    <property type="entry name" value="Metallo-hydrolase/oxidoreductase"/>
    <property type="match status" value="1"/>
</dbReference>
<evidence type="ECO:0000256" key="2">
    <source>
        <dbReference type="ARBA" id="ARBA00022723"/>
    </source>
</evidence>
<dbReference type="CDD" id="cd07720">
    <property type="entry name" value="OPHC2-like_MBL-fold"/>
    <property type="match status" value="1"/>
</dbReference>
<organism evidence="6 7">
    <name type="scientific">Sulfitobacter porphyrae</name>
    <dbReference type="NCBI Taxonomy" id="1246864"/>
    <lineage>
        <taxon>Bacteria</taxon>
        <taxon>Pseudomonadati</taxon>
        <taxon>Pseudomonadota</taxon>
        <taxon>Alphaproteobacteria</taxon>
        <taxon>Rhodobacterales</taxon>
        <taxon>Roseobacteraceae</taxon>
        <taxon>Sulfitobacter</taxon>
    </lineage>
</organism>
<name>A0ABW2B5F7_9RHOB</name>
<evidence type="ECO:0000259" key="5">
    <source>
        <dbReference type="SMART" id="SM00849"/>
    </source>
</evidence>
<reference evidence="7" key="1">
    <citation type="journal article" date="2019" name="Int. J. Syst. Evol. Microbiol.">
        <title>The Global Catalogue of Microorganisms (GCM) 10K type strain sequencing project: providing services to taxonomists for standard genome sequencing and annotation.</title>
        <authorList>
            <consortium name="The Broad Institute Genomics Platform"/>
            <consortium name="The Broad Institute Genome Sequencing Center for Infectious Disease"/>
            <person name="Wu L."/>
            <person name="Ma J."/>
        </authorList>
    </citation>
    <scope>NUCLEOTIDE SEQUENCE [LARGE SCALE GENOMIC DNA]</scope>
    <source>
        <strain evidence="7">CCUG 66188</strain>
    </source>
</reference>